<dbReference type="EMBL" id="AODD01000012">
    <property type="protein sequence ID" value="EUJ23301.1"/>
    <property type="molecule type" value="Genomic_DNA"/>
</dbReference>
<evidence type="ECO:0000313" key="1">
    <source>
        <dbReference type="EMBL" id="EUJ23301.1"/>
    </source>
</evidence>
<keyword evidence="1" id="KW-0449">Lipoprotein</keyword>
<reference evidence="1 2" key="1">
    <citation type="journal article" date="2014" name="Int. J. Syst. Evol. Microbiol.">
        <title>Listeria floridensis sp. nov., Listeria aquatica sp. nov., Listeria cornellensis sp. nov., Listeria riparia sp. nov. and Listeria grandensis sp. nov., from agricultural and natural environments.</title>
        <authorList>
            <person name="den Bakker H.C."/>
            <person name="Warchocki S."/>
            <person name="Wright E.M."/>
            <person name="Allred A.F."/>
            <person name="Ahlstrom C."/>
            <person name="Manuel C.S."/>
            <person name="Stasiewicz M.J."/>
            <person name="Burrell A."/>
            <person name="Roof S."/>
            <person name="Strawn L."/>
            <person name="Fortes E.D."/>
            <person name="Nightingale K.K."/>
            <person name="Kephart D."/>
            <person name="Wiedmann M."/>
        </authorList>
    </citation>
    <scope>NUCLEOTIDE SEQUENCE [LARGE SCALE GENOMIC DNA]</scope>
    <source>
        <strain evidence="2">FSL F6-971</strain>
    </source>
</reference>
<dbReference type="AlphaFoldDB" id="W7BJE0"/>
<evidence type="ECO:0000313" key="2">
    <source>
        <dbReference type="Proteomes" id="UP000019253"/>
    </source>
</evidence>
<comment type="caution">
    <text evidence="1">The sequence shown here is derived from an EMBL/GenBank/DDBJ whole genome shotgun (WGS) entry which is preliminary data.</text>
</comment>
<sequence length="260" mass="28864">MKKAIIALVVIVLSIAILLTACSSPKSEFMSSFRNIIKNKQYTSIFTLQSTEIAGFSALDSFNPDALTASNLTIKTSRDTERDLAYNTIELHTGGFPALDVTTHAFHNGNTGQIFIPTNDFFETSAIVTQLLDLVTNSVFSEMLTNNQNLKDRHLDLRQILQYVTGEAMDEKTAGIQAGQIQAIVEKTVVLLYKQLNSLDKSNYQAEDGMITLTLNKTELTELANAWLEEFYSNQDFISLYAKVAGLTESEAKKNMACHQ</sequence>
<keyword evidence="2" id="KW-1185">Reference proteome</keyword>
<accession>W7BJE0</accession>
<gene>
    <name evidence="1" type="ORF">PGRAN_09011</name>
</gene>
<dbReference type="Proteomes" id="UP000019253">
    <property type="component" value="Unassembled WGS sequence"/>
</dbReference>
<dbReference type="RefSeq" id="WP_036066428.1">
    <property type="nucleotide sequence ID" value="NZ_AODD01000012.1"/>
</dbReference>
<organism evidence="1 2">
    <name type="scientific">Listeria grandensis FSL F6-0971</name>
    <dbReference type="NCBI Taxonomy" id="1265819"/>
    <lineage>
        <taxon>Bacteria</taxon>
        <taxon>Bacillati</taxon>
        <taxon>Bacillota</taxon>
        <taxon>Bacilli</taxon>
        <taxon>Bacillales</taxon>
        <taxon>Listeriaceae</taxon>
        <taxon>Listeria</taxon>
    </lineage>
</organism>
<dbReference type="STRING" id="1265819.PGRAN_09011"/>
<protein>
    <submittedName>
        <fullName evidence="1">Lipoprotein</fullName>
    </submittedName>
</protein>
<dbReference type="PROSITE" id="PS51257">
    <property type="entry name" value="PROKAR_LIPOPROTEIN"/>
    <property type="match status" value="1"/>
</dbReference>
<proteinExistence type="predicted"/>
<dbReference type="OrthoDB" id="2360560at2"/>
<name>W7BJE0_9LIST</name>
<dbReference type="PATRIC" id="fig|1265819.5.peg.1797"/>